<evidence type="ECO:0000313" key="2">
    <source>
        <dbReference type="Proteomes" id="UP001148737"/>
    </source>
</evidence>
<reference evidence="1" key="1">
    <citation type="submission" date="2022-07" db="EMBL/GenBank/DDBJ databases">
        <title>Genome Sequence of Lecanicillium saksenae.</title>
        <authorList>
            <person name="Buettner E."/>
        </authorList>
    </citation>
    <scope>NUCLEOTIDE SEQUENCE</scope>
    <source>
        <strain evidence="1">VT-O1</strain>
    </source>
</reference>
<dbReference type="EMBL" id="JANAKD010000054">
    <property type="protein sequence ID" value="KAJ3498368.1"/>
    <property type="molecule type" value="Genomic_DNA"/>
</dbReference>
<gene>
    <name evidence="1" type="ORF">NLG97_g1175</name>
</gene>
<keyword evidence="2" id="KW-1185">Reference proteome</keyword>
<evidence type="ECO:0000313" key="1">
    <source>
        <dbReference type="EMBL" id="KAJ3498368.1"/>
    </source>
</evidence>
<name>A0ACC1R7W2_9HYPO</name>
<comment type="caution">
    <text evidence="1">The sequence shown here is derived from an EMBL/GenBank/DDBJ whole genome shotgun (WGS) entry which is preliminary data.</text>
</comment>
<sequence length="1043" mass="115311">MDLNPNGDDVFLQDDKELTIAQHALRCSQAFQACMDSPQTTHDPTILEDQMARFALWTSNMDVFKSPNVSLDYRLRYSPMVVEILHQLLDVILNTLTFLKPSERSAETPTTKRRRTSESGRAEVTETFDYSSATDSEGEQGEGRVSLITYTIGGTVSQLFRLSNAVRRSAKIARADKISGYKADEKTNNAIEELRLYTACYIRFRFPHAPQALCSRAHRKRVALSAQHPPTAVKVQRPKVVPHVPVVRFTSSMPPNLRAVNGQPTPPSVPPAPTTHATTAQQTAVRAFYDGTKTETPRAKSVAVNSKLSLPAAPKTTWLSHLENAHGHVWECRAPSHQPIVFQQEAEFQEHSRTEHDVPEAYVGTLSGAARRPGLQRITECPFGDDFAAPENSEPSTVFSSEALQLHIATHLKEISLLALQKLPCDDDADNSECMASDLLSEAEGAARLRDSMYSVLDDEDFDFVQETDEGETKSSEGAIASSVKALGLEDRDEAGMTSLHHAVCEKNLPLIKLLLDRGINLRSRAHDGKTALHIASEQGYMGGLKLLLDRETREITSLKDNFGQTPLHYAAKRGFVEGILLLVDHGAFVDILDEYGLSPYLWAVMAGHIGTIEAFICLGVDANSVSTDGVSALAWATRLGHLSIVQLLLNQPTNLGLWPQISQLMPLEEASARADVPMARLLLQRGADANRRDHDGWLAVHRAAEEGSQDMCQLLLEAGTHIDTTSFYGTGLLHCAANGGNLGTVEMVLAGLKSRSQSAAPGILTCHGWTPLHHAAFMGHADVARLLLAIDMGPDRTDHFYKDNHGWSVLHLAVYGRHLETVNVLLEDPFISNIRLQCDESGLTAEDWLDFEFDGHSYKTIGDLAFRKSRCCRAVTGLRQAAQNGNLALVGFLLQRGDDINGTNSGRRTALYYAAKNGHMAMLDLLLKNGANPNLLPIGRRTWEGFISDDAVLNRLRRYGYEKPLSNEDIDQKIRLALRQHGHSSFFGSLVERENAQEAAQQSSPFTLENIQQIKREEETSRSDETRRTAGLNKLWKTLKRR</sequence>
<accession>A0ACC1R7W2</accession>
<proteinExistence type="predicted"/>
<organism evidence="1 2">
    <name type="scientific">Lecanicillium saksenae</name>
    <dbReference type="NCBI Taxonomy" id="468837"/>
    <lineage>
        <taxon>Eukaryota</taxon>
        <taxon>Fungi</taxon>
        <taxon>Dikarya</taxon>
        <taxon>Ascomycota</taxon>
        <taxon>Pezizomycotina</taxon>
        <taxon>Sordariomycetes</taxon>
        <taxon>Hypocreomycetidae</taxon>
        <taxon>Hypocreales</taxon>
        <taxon>Cordycipitaceae</taxon>
        <taxon>Lecanicillium</taxon>
    </lineage>
</organism>
<protein>
    <submittedName>
        <fullName evidence="1">Uncharacterized protein</fullName>
    </submittedName>
</protein>
<dbReference type="Proteomes" id="UP001148737">
    <property type="component" value="Unassembled WGS sequence"/>
</dbReference>